<dbReference type="Proteomes" id="UP000035425">
    <property type="component" value="Unassembled WGS sequence"/>
</dbReference>
<dbReference type="PANTHER" id="PTHR37477">
    <property type="entry name" value="COBALT-PRECORRIN-5A HYDROLASE"/>
    <property type="match status" value="1"/>
</dbReference>
<organism evidence="4 5">
    <name type="scientific">Protofrankia coriariae</name>
    <dbReference type="NCBI Taxonomy" id="1562887"/>
    <lineage>
        <taxon>Bacteria</taxon>
        <taxon>Bacillati</taxon>
        <taxon>Actinomycetota</taxon>
        <taxon>Actinomycetes</taxon>
        <taxon>Frankiales</taxon>
        <taxon>Frankiaceae</taxon>
        <taxon>Protofrankia</taxon>
    </lineage>
</organism>
<accession>A0ABR5EZ60</accession>
<dbReference type="InterPro" id="IPR021745">
    <property type="entry name" value="CbiG_mid"/>
</dbReference>
<dbReference type="Pfam" id="PF11760">
    <property type="entry name" value="CbiG_N"/>
    <property type="match status" value="1"/>
</dbReference>
<dbReference type="InterPro" id="IPR038029">
    <property type="entry name" value="GbiG_N_sf"/>
</dbReference>
<dbReference type="SUPFAM" id="SSF159672">
    <property type="entry name" value="CbiG N-terminal domain-like"/>
    <property type="match status" value="1"/>
</dbReference>
<dbReference type="InterPro" id="IPR021744">
    <property type="entry name" value="CbiG_N"/>
</dbReference>
<evidence type="ECO:0000313" key="5">
    <source>
        <dbReference type="Proteomes" id="UP000035425"/>
    </source>
</evidence>
<keyword evidence="4" id="KW-0547">Nucleotide-binding</keyword>
<reference evidence="4 5" key="1">
    <citation type="submission" date="2014-12" db="EMBL/GenBank/DDBJ databases">
        <title>Frankia sp. BMG5.1 draft genome.</title>
        <authorList>
            <person name="Gtari M."/>
            <person name="Ghodhbane-Gtari F."/>
            <person name="Nouioui I."/>
            <person name="Ktari A."/>
            <person name="Hezbri K."/>
            <person name="Mimouni W."/>
            <person name="Sbissi I."/>
            <person name="Ayari A."/>
            <person name="Yamanaka T."/>
            <person name="Normand P."/>
            <person name="Tisa L.S."/>
            <person name="Boudabous A."/>
        </authorList>
    </citation>
    <scope>NUCLEOTIDE SEQUENCE [LARGE SCALE GENOMIC DNA]</scope>
    <source>
        <strain evidence="4 5">BMG5.1</strain>
    </source>
</reference>
<keyword evidence="4" id="KW-0067">ATP-binding</keyword>
<dbReference type="Gene3D" id="3.40.50.11220">
    <property type="match status" value="1"/>
</dbReference>
<dbReference type="Pfam" id="PF11761">
    <property type="entry name" value="CbiG_mid"/>
    <property type="match status" value="1"/>
</dbReference>
<feature type="domain" description="Cobalamin biosynthesis central region" evidence="3">
    <location>
        <begin position="136"/>
        <end position="187"/>
    </location>
</feature>
<dbReference type="InterPro" id="IPR052553">
    <property type="entry name" value="CbiG_hydrolase"/>
</dbReference>
<dbReference type="PANTHER" id="PTHR37477:SF1">
    <property type="entry name" value="COBALT-PRECORRIN-5A HYDROLASE"/>
    <property type="match status" value="1"/>
</dbReference>
<proteinExistence type="predicted"/>
<dbReference type="GO" id="GO:0005524">
    <property type="term" value="F:ATP binding"/>
    <property type="evidence" value="ECO:0007669"/>
    <property type="project" value="UniProtKB-KW"/>
</dbReference>
<feature type="compositionally biased region" description="Low complexity" evidence="1">
    <location>
        <begin position="219"/>
        <end position="235"/>
    </location>
</feature>
<feature type="non-terminal residue" evidence="4">
    <location>
        <position position="243"/>
    </location>
</feature>
<dbReference type="RefSeq" id="WP_047225072.1">
    <property type="nucleotide sequence ID" value="NZ_JWIO01000062.1"/>
</dbReference>
<evidence type="ECO:0000313" key="4">
    <source>
        <dbReference type="EMBL" id="KLL09746.1"/>
    </source>
</evidence>
<evidence type="ECO:0000256" key="1">
    <source>
        <dbReference type="SAM" id="MobiDB-lite"/>
    </source>
</evidence>
<name>A0ABR5EZ60_9ACTN</name>
<comment type="caution">
    <text evidence="4">The sequence shown here is derived from an EMBL/GenBank/DDBJ whole genome shotgun (WGS) entry which is preliminary data.</text>
</comment>
<gene>
    <name evidence="4" type="ORF">FrCorBMG51_22810</name>
</gene>
<evidence type="ECO:0000259" key="2">
    <source>
        <dbReference type="Pfam" id="PF11760"/>
    </source>
</evidence>
<protein>
    <submittedName>
        <fullName evidence="4">ATP-binding protein</fullName>
    </submittedName>
</protein>
<evidence type="ECO:0000259" key="3">
    <source>
        <dbReference type="Pfam" id="PF11761"/>
    </source>
</evidence>
<feature type="domain" description="Cobalamin synthesis G N-terminal" evidence="2">
    <location>
        <begin position="46"/>
        <end position="131"/>
    </location>
</feature>
<keyword evidence="5" id="KW-1185">Reference proteome</keyword>
<dbReference type="EMBL" id="JWIO01000062">
    <property type="protein sequence ID" value="KLL09746.1"/>
    <property type="molecule type" value="Genomic_DNA"/>
</dbReference>
<sequence length="243" mass="23762">MTDARLSGRSGIGLVAVTAAGRAAARDLQRAWPDARHYDGTAREALTAAVTECAGVVCFLATGATVRLLAGGPHAGGLLTGKDSDPGVVCVDEARRWAVALVGGHAGGANDLAERVAATLGATAVVTTASDAAAVPALDSFGADIGLRVEPGSRLATVGTALLAEEPVTLYTDAVWPLPPLPGTVRPADLTDLTGRAGPADHPVPAGPGALGGADEPDGSSAPAASPAGPATSVPPDRPAAPA</sequence>
<feature type="region of interest" description="Disordered" evidence="1">
    <location>
        <begin position="187"/>
        <end position="243"/>
    </location>
</feature>